<evidence type="ECO:0000313" key="3">
    <source>
        <dbReference type="Proteomes" id="UP001164963"/>
    </source>
</evidence>
<dbReference type="CDD" id="cd07247">
    <property type="entry name" value="SgaA_N_like"/>
    <property type="match status" value="2"/>
</dbReference>
<feature type="domain" description="VOC" evidence="1">
    <location>
        <begin position="9"/>
        <end position="129"/>
    </location>
</feature>
<keyword evidence="3" id="KW-1185">Reference proteome</keyword>
<dbReference type="InterPro" id="IPR037523">
    <property type="entry name" value="VOC_core"/>
</dbReference>
<protein>
    <submittedName>
        <fullName evidence="2">VOC family protein</fullName>
    </submittedName>
</protein>
<dbReference type="PANTHER" id="PTHR33993">
    <property type="entry name" value="GLYOXALASE-RELATED"/>
    <property type="match status" value="1"/>
</dbReference>
<dbReference type="SUPFAM" id="SSF54593">
    <property type="entry name" value="Glyoxalase/Bleomycin resistance protein/Dihydroxybiphenyl dioxygenase"/>
    <property type="match status" value="2"/>
</dbReference>
<dbReference type="Gene3D" id="3.10.180.10">
    <property type="entry name" value="2,3-Dihydroxybiphenyl 1,2-Dioxygenase, domain 1"/>
    <property type="match status" value="2"/>
</dbReference>
<evidence type="ECO:0000259" key="1">
    <source>
        <dbReference type="PROSITE" id="PS51819"/>
    </source>
</evidence>
<feature type="domain" description="VOC" evidence="1">
    <location>
        <begin position="143"/>
        <end position="258"/>
    </location>
</feature>
<organism evidence="2 3">
    <name type="scientific">Streptomyces drozdowiczii</name>
    <dbReference type="NCBI Taxonomy" id="202862"/>
    <lineage>
        <taxon>Bacteria</taxon>
        <taxon>Bacillati</taxon>
        <taxon>Actinomycetota</taxon>
        <taxon>Actinomycetes</taxon>
        <taxon>Kitasatosporales</taxon>
        <taxon>Streptomycetaceae</taxon>
        <taxon>Streptomyces</taxon>
    </lineage>
</organism>
<proteinExistence type="predicted"/>
<dbReference type="PROSITE" id="PS51819">
    <property type="entry name" value="VOC"/>
    <property type="match status" value="2"/>
</dbReference>
<name>A0ABY6Q0R7_9ACTN</name>
<dbReference type="Proteomes" id="UP001164963">
    <property type="component" value="Chromosome"/>
</dbReference>
<dbReference type="InterPro" id="IPR004360">
    <property type="entry name" value="Glyas_Fos-R_dOase_dom"/>
</dbReference>
<gene>
    <name evidence="2" type="ORF">NEH16_32245</name>
</gene>
<reference evidence="2" key="1">
    <citation type="journal article" date="2022" name="Front. Microbiol.">
        <title>Mirubactin C rescues the lethal effect of cell wall biosynthesis mutations in Bacillus subtilis.</title>
        <authorList>
            <person name="Kepplinger B."/>
            <person name="Wen X."/>
            <person name="Tyler A.R."/>
            <person name="Kim B.Y."/>
            <person name="Brown J."/>
            <person name="Banks P."/>
            <person name="Dashti Y."/>
            <person name="Mackenzie E.S."/>
            <person name="Wills C."/>
            <person name="Kawai Y."/>
            <person name="Waldron K.J."/>
            <person name="Allenby N.E.E."/>
            <person name="Wu L.J."/>
            <person name="Hall M.J."/>
            <person name="Errington J."/>
        </authorList>
    </citation>
    <scope>NUCLEOTIDE SEQUENCE</scope>
    <source>
        <strain evidence="2">MDA8-470</strain>
    </source>
</reference>
<evidence type="ECO:0000313" key="2">
    <source>
        <dbReference type="EMBL" id="UZK58130.1"/>
    </source>
</evidence>
<dbReference type="InterPro" id="IPR029068">
    <property type="entry name" value="Glyas_Bleomycin-R_OHBP_Dase"/>
</dbReference>
<dbReference type="PANTHER" id="PTHR33993:SF14">
    <property type="entry name" value="GB|AAF24581.1"/>
    <property type="match status" value="1"/>
</dbReference>
<accession>A0ABY6Q0R7</accession>
<dbReference type="RefSeq" id="WP_073969528.1">
    <property type="nucleotide sequence ID" value="NZ_CP098740.1"/>
</dbReference>
<dbReference type="Pfam" id="PF18029">
    <property type="entry name" value="Glyoxalase_6"/>
    <property type="match status" value="1"/>
</dbReference>
<dbReference type="InterPro" id="IPR041581">
    <property type="entry name" value="Glyoxalase_6"/>
</dbReference>
<dbReference type="EMBL" id="CP098740">
    <property type="protein sequence ID" value="UZK58130.1"/>
    <property type="molecule type" value="Genomic_DNA"/>
</dbReference>
<dbReference type="InterPro" id="IPR052164">
    <property type="entry name" value="Anthracycline_SecMetBiosynth"/>
</dbReference>
<sequence length="261" mass="27215">MNDPYRPGTPCWIDLMVPDQQAAIDFYCDLFGWQGEVGPPEQGGYSVCTLKGKPVAGIMKAMNQDGTVPDPMPPTAWTTYLSTDAIDATLRSVTEAGGTVVVPPMDVMDLGRMAVIADPAGAVFGLWQPGTFGGAAIVNEHGALVWSELTTPDPDAASAFYSAALPVTATPSEMEGADGYVEFQVDGRAVGGMMDMSKVPPNVTPHWQPYFAVDSVDDIQAAAVRAGATVLAPAFDMVAGRMAVLADPQGGAFSVIAPKAS</sequence>
<dbReference type="Pfam" id="PF00903">
    <property type="entry name" value="Glyoxalase"/>
    <property type="match status" value="1"/>
</dbReference>